<dbReference type="InterPro" id="IPR043128">
    <property type="entry name" value="Rev_trsase/Diguanyl_cyclase"/>
</dbReference>
<dbReference type="InterPro" id="IPR053134">
    <property type="entry name" value="RNA-dir_DNA_polymerase"/>
</dbReference>
<dbReference type="EMBL" id="CP092875">
    <property type="protein sequence ID" value="UYV75734.1"/>
    <property type="molecule type" value="Genomic_DNA"/>
</dbReference>
<keyword evidence="2" id="KW-1185">Reference proteome</keyword>
<organism evidence="1 2">
    <name type="scientific">Cordylochernes scorpioides</name>
    <dbReference type="NCBI Taxonomy" id="51811"/>
    <lineage>
        <taxon>Eukaryota</taxon>
        <taxon>Metazoa</taxon>
        <taxon>Ecdysozoa</taxon>
        <taxon>Arthropoda</taxon>
        <taxon>Chelicerata</taxon>
        <taxon>Arachnida</taxon>
        <taxon>Pseudoscorpiones</taxon>
        <taxon>Cheliferoidea</taxon>
        <taxon>Chernetidae</taxon>
        <taxon>Cordylochernes</taxon>
    </lineage>
</organism>
<dbReference type="Gene3D" id="3.30.70.270">
    <property type="match status" value="1"/>
</dbReference>
<evidence type="ECO:0000313" key="1">
    <source>
        <dbReference type="EMBL" id="UYV75734.1"/>
    </source>
</evidence>
<name>A0ABY6L3L7_9ARAC</name>
<dbReference type="PANTHER" id="PTHR24559">
    <property type="entry name" value="TRANSPOSON TY3-I GAG-POL POLYPROTEIN"/>
    <property type="match status" value="1"/>
</dbReference>
<dbReference type="InterPro" id="IPR043502">
    <property type="entry name" value="DNA/RNA_pol_sf"/>
</dbReference>
<dbReference type="Gene3D" id="3.10.10.10">
    <property type="entry name" value="HIV Type 1 Reverse Transcriptase, subunit A, domain 1"/>
    <property type="match status" value="1"/>
</dbReference>
<evidence type="ECO:0000313" key="2">
    <source>
        <dbReference type="Proteomes" id="UP001235939"/>
    </source>
</evidence>
<gene>
    <name evidence="1" type="ORF">LAZ67_13001168</name>
</gene>
<dbReference type="Proteomes" id="UP001235939">
    <property type="component" value="Chromosome 13"/>
</dbReference>
<accession>A0ABY6L3L7</accession>
<proteinExistence type="predicted"/>
<protein>
    <submittedName>
        <fullName evidence="1">Uncharacterized protein</fullName>
    </submittedName>
</protein>
<dbReference type="PANTHER" id="PTHR24559:SF444">
    <property type="entry name" value="REVERSE TRANSCRIPTASE DOMAIN-CONTAINING PROTEIN"/>
    <property type="match status" value="1"/>
</dbReference>
<reference evidence="1 2" key="1">
    <citation type="submission" date="2022-01" db="EMBL/GenBank/DDBJ databases">
        <title>A chromosomal length assembly of Cordylochernes scorpioides.</title>
        <authorList>
            <person name="Zeh D."/>
            <person name="Zeh J."/>
        </authorList>
    </citation>
    <scope>NUCLEOTIDE SEQUENCE [LARGE SCALE GENOMIC DNA]</scope>
    <source>
        <strain evidence="1">IN4F17</strain>
        <tissue evidence="1">Whole Body</tissue>
    </source>
</reference>
<sequence>MNYWQIKIDEKDRGKTVFITLNGLFVFKVMAFELCNTHRTFERMMDSFLKGLKKRLRKRHLLIVQLKVAFFIDIYNNGSQRVVLDLCSCGPLLGVVGQQAAQELALKSHRFVDLTRKQRPHCDDDNKFSYH</sequence>
<dbReference type="SUPFAM" id="SSF56672">
    <property type="entry name" value="DNA/RNA polymerases"/>
    <property type="match status" value="1"/>
</dbReference>